<comment type="caution">
    <text evidence="1">The sequence shown here is derived from an EMBL/GenBank/DDBJ whole genome shotgun (WGS) entry which is preliminary data.</text>
</comment>
<accession>I7LDN4</accession>
<reference evidence="1 2" key="1">
    <citation type="submission" date="2012-06" db="EMBL/GenBank/DDBJ databases">
        <title>Draft Genome Sequence of Lactobacillus pasteurii CRBIP 24.76T.</title>
        <authorList>
            <person name="Cousin S."/>
            <person name="Bouchier C."/>
            <person name="Loux V."/>
            <person name="Ma L."/>
            <person name="Creno S."/>
            <person name="Bizet C."/>
            <person name="Clermont D."/>
        </authorList>
    </citation>
    <scope>NUCLEOTIDE SEQUENCE [LARGE SCALE GENOMIC DNA]</scope>
    <source>
        <strain evidence="2">CRBIP 24.76T</strain>
    </source>
</reference>
<name>I7LDN4_9LACO</name>
<dbReference type="AlphaFoldDB" id="I7LDN4"/>
<gene>
    <name evidence="1" type="ORF">BN53_03040</name>
</gene>
<dbReference type="STRING" id="1423790.BN53_03040"/>
<evidence type="ECO:0000313" key="2">
    <source>
        <dbReference type="Proteomes" id="UP000009311"/>
    </source>
</evidence>
<evidence type="ECO:0000313" key="1">
    <source>
        <dbReference type="EMBL" id="CCI85073.1"/>
    </source>
</evidence>
<dbReference type="Proteomes" id="UP000009311">
    <property type="component" value="Unassembled WGS sequence"/>
</dbReference>
<organism evidence="1 2">
    <name type="scientific">Lactobacillus pasteurii DSM 23907 = CRBIP 24.76</name>
    <dbReference type="NCBI Taxonomy" id="1423790"/>
    <lineage>
        <taxon>Bacteria</taxon>
        <taxon>Bacillati</taxon>
        <taxon>Bacillota</taxon>
        <taxon>Bacilli</taxon>
        <taxon>Lactobacillales</taxon>
        <taxon>Lactobacillaceae</taxon>
        <taxon>Lactobacillus</taxon>
    </lineage>
</organism>
<sequence length="37" mass="3867">MVDTTIKAKANVATSASSEVQTPKPVVSANTYKVQAM</sequence>
<keyword evidence="2" id="KW-1185">Reference proteome</keyword>
<protein>
    <submittedName>
        <fullName evidence="1">Uncharacterized protein</fullName>
    </submittedName>
</protein>
<dbReference type="EMBL" id="CAKD01000017">
    <property type="protein sequence ID" value="CCI85073.1"/>
    <property type="molecule type" value="Genomic_DNA"/>
</dbReference>
<proteinExistence type="predicted"/>